<proteinExistence type="predicted"/>
<keyword evidence="6" id="KW-0012">Acyltransferase</keyword>
<accession>A0A7J7J0Z8</accession>
<comment type="subcellular location">
    <subcellularLocation>
        <location evidence="1">Membrane</location>
        <topology evidence="1">Multi-pass membrane protein</topology>
    </subcellularLocation>
</comment>
<evidence type="ECO:0000256" key="8">
    <source>
        <dbReference type="SAM" id="Phobius"/>
    </source>
</evidence>
<reference evidence="9" key="1">
    <citation type="submission" date="2020-06" db="EMBL/GenBank/DDBJ databases">
        <title>Draft genome of Bugula neritina, a colonial animal packing powerful symbionts and potential medicines.</title>
        <authorList>
            <person name="Rayko M."/>
        </authorList>
    </citation>
    <scope>NUCLEOTIDE SEQUENCE [LARGE SCALE GENOMIC DNA]</scope>
    <source>
        <strain evidence="9">Kwan_BN1</strain>
    </source>
</reference>
<dbReference type="InterPro" id="IPR004299">
    <property type="entry name" value="MBOAT_fam"/>
</dbReference>
<keyword evidence="10" id="KW-1185">Reference proteome</keyword>
<dbReference type="OrthoDB" id="6138034at2759"/>
<dbReference type="PANTHER" id="PTHR13906">
    <property type="entry name" value="PORCUPINE"/>
    <property type="match status" value="1"/>
</dbReference>
<gene>
    <name evidence="9" type="ORF">EB796_021983</name>
</gene>
<dbReference type="Proteomes" id="UP000593567">
    <property type="component" value="Unassembled WGS sequence"/>
</dbReference>
<dbReference type="GO" id="GO:0016020">
    <property type="term" value="C:membrane"/>
    <property type="evidence" value="ECO:0007669"/>
    <property type="project" value="UniProtKB-SubCell"/>
</dbReference>
<evidence type="ECO:0000256" key="4">
    <source>
        <dbReference type="ARBA" id="ARBA00022989"/>
    </source>
</evidence>
<dbReference type="Pfam" id="PF03062">
    <property type="entry name" value="MBOAT"/>
    <property type="match status" value="1"/>
</dbReference>
<feature type="transmembrane region" description="Helical" evidence="8">
    <location>
        <begin position="122"/>
        <end position="145"/>
    </location>
</feature>
<evidence type="ECO:0000256" key="3">
    <source>
        <dbReference type="ARBA" id="ARBA00022692"/>
    </source>
</evidence>
<dbReference type="InterPro" id="IPR049941">
    <property type="entry name" value="LPLAT_7/PORCN-like"/>
</dbReference>
<dbReference type="GO" id="GO:0030258">
    <property type="term" value="P:lipid modification"/>
    <property type="evidence" value="ECO:0007669"/>
    <property type="project" value="TreeGrafter"/>
</dbReference>
<evidence type="ECO:0000313" key="9">
    <source>
        <dbReference type="EMBL" id="KAF6019755.1"/>
    </source>
</evidence>
<dbReference type="PANTHER" id="PTHR13906:SF4">
    <property type="entry name" value="LYSOPHOSPHOLIPID ACYLTRANSFERASE 6"/>
    <property type="match status" value="1"/>
</dbReference>
<feature type="transmembrane region" description="Helical" evidence="8">
    <location>
        <begin position="157"/>
        <end position="174"/>
    </location>
</feature>
<evidence type="ECO:0000256" key="7">
    <source>
        <dbReference type="SAM" id="MobiDB-lite"/>
    </source>
</evidence>
<evidence type="ECO:0000256" key="1">
    <source>
        <dbReference type="ARBA" id="ARBA00004141"/>
    </source>
</evidence>
<keyword evidence="2" id="KW-0808">Transferase</keyword>
<dbReference type="EMBL" id="VXIV02003214">
    <property type="protein sequence ID" value="KAF6019755.1"/>
    <property type="molecule type" value="Genomic_DNA"/>
</dbReference>
<evidence type="ECO:0000256" key="5">
    <source>
        <dbReference type="ARBA" id="ARBA00023136"/>
    </source>
</evidence>
<keyword evidence="3 8" id="KW-0812">Transmembrane</keyword>
<evidence type="ECO:0000256" key="2">
    <source>
        <dbReference type="ARBA" id="ARBA00022679"/>
    </source>
</evidence>
<sequence length="207" mass="23499">MKDCVYYIYIAQAAAIYAGYDAEEDSNITATVNPLKIELTTSLKQFIDNWNMFTAKWLRYTCFERLPSHKALVTFVVSALWHGFLPGYMIMFVPLAFYTAVGQKLHKVVRPKFQSSDAMRTLYALVTWVGAAVTICFNGTGFQLLFTDKIWLVQSGLYFYPHIIALLLFVVLPSPTRKPDTSKKVTINGAKHSHQPEKISTHTNMSN</sequence>
<evidence type="ECO:0000256" key="6">
    <source>
        <dbReference type="ARBA" id="ARBA00023315"/>
    </source>
</evidence>
<dbReference type="GO" id="GO:0016746">
    <property type="term" value="F:acyltransferase activity"/>
    <property type="evidence" value="ECO:0007669"/>
    <property type="project" value="UniProtKB-KW"/>
</dbReference>
<feature type="transmembrane region" description="Helical" evidence="8">
    <location>
        <begin position="79"/>
        <end position="101"/>
    </location>
</feature>
<keyword evidence="4 8" id="KW-1133">Transmembrane helix</keyword>
<name>A0A7J7J0Z8_BUGNE</name>
<feature type="region of interest" description="Disordered" evidence="7">
    <location>
        <begin position="182"/>
        <end position="207"/>
    </location>
</feature>
<keyword evidence="5 8" id="KW-0472">Membrane</keyword>
<evidence type="ECO:0000313" key="10">
    <source>
        <dbReference type="Proteomes" id="UP000593567"/>
    </source>
</evidence>
<comment type="caution">
    <text evidence="9">The sequence shown here is derived from an EMBL/GenBank/DDBJ whole genome shotgun (WGS) entry which is preliminary data.</text>
</comment>
<protein>
    <submittedName>
        <fullName evidence="9">MBOAT1</fullName>
    </submittedName>
</protein>
<organism evidence="9 10">
    <name type="scientific">Bugula neritina</name>
    <name type="common">Brown bryozoan</name>
    <name type="synonym">Sertularia neritina</name>
    <dbReference type="NCBI Taxonomy" id="10212"/>
    <lineage>
        <taxon>Eukaryota</taxon>
        <taxon>Metazoa</taxon>
        <taxon>Spiralia</taxon>
        <taxon>Lophotrochozoa</taxon>
        <taxon>Bryozoa</taxon>
        <taxon>Gymnolaemata</taxon>
        <taxon>Cheilostomatida</taxon>
        <taxon>Flustrina</taxon>
        <taxon>Buguloidea</taxon>
        <taxon>Bugulidae</taxon>
        <taxon>Bugula</taxon>
    </lineage>
</organism>
<dbReference type="AlphaFoldDB" id="A0A7J7J0Z8"/>